<protein>
    <recommendedName>
        <fullName evidence="3">Tc1-like transposase DDE domain-containing protein</fullName>
    </recommendedName>
</protein>
<dbReference type="Proteomes" id="UP000246991">
    <property type="component" value="Unassembled WGS sequence"/>
</dbReference>
<dbReference type="STRING" id="42249.A0A317SE38"/>
<gene>
    <name evidence="1" type="ORF">C7212DRAFT_230934</name>
</gene>
<proteinExistence type="predicted"/>
<dbReference type="InterPro" id="IPR036397">
    <property type="entry name" value="RNaseH_sf"/>
</dbReference>
<reference evidence="1 2" key="1">
    <citation type="submission" date="2018-03" db="EMBL/GenBank/DDBJ databases">
        <title>Genomes of Pezizomycetes fungi and the evolution of truffles.</title>
        <authorList>
            <person name="Murat C."/>
            <person name="Payen T."/>
            <person name="Noel B."/>
            <person name="Kuo A."/>
            <person name="Martin F.M."/>
        </authorList>
    </citation>
    <scope>NUCLEOTIDE SEQUENCE [LARGE SCALE GENOMIC DNA]</scope>
    <source>
        <strain evidence="1">091103-1</strain>
    </source>
</reference>
<dbReference type="OrthoDB" id="5410741at2759"/>
<keyword evidence="2" id="KW-1185">Reference proteome</keyword>
<accession>A0A317SE38</accession>
<dbReference type="GO" id="GO:0003676">
    <property type="term" value="F:nucleic acid binding"/>
    <property type="evidence" value="ECO:0007669"/>
    <property type="project" value="InterPro"/>
</dbReference>
<dbReference type="AlphaFoldDB" id="A0A317SE38"/>
<evidence type="ECO:0000313" key="1">
    <source>
        <dbReference type="EMBL" id="PWW71806.1"/>
    </source>
</evidence>
<evidence type="ECO:0000313" key="2">
    <source>
        <dbReference type="Proteomes" id="UP000246991"/>
    </source>
</evidence>
<dbReference type="EMBL" id="PYWC01000135">
    <property type="protein sequence ID" value="PWW71806.1"/>
    <property type="molecule type" value="Genomic_DNA"/>
</dbReference>
<evidence type="ECO:0008006" key="3">
    <source>
        <dbReference type="Google" id="ProtNLM"/>
    </source>
</evidence>
<name>A0A317SE38_9PEZI</name>
<sequence>MLRDIKCTFLASLERFWHSESACTHHYVYIQEDNASPHQAHSTIADLQERSLYNYLLPWPATSPDINLIKPIWRLMKTRISKLIPCRQNNNDMIEAIQVQ</sequence>
<organism evidence="1 2">
    <name type="scientific">Tuber magnatum</name>
    <name type="common">white Piedmont truffle</name>
    <dbReference type="NCBI Taxonomy" id="42249"/>
    <lineage>
        <taxon>Eukaryota</taxon>
        <taxon>Fungi</taxon>
        <taxon>Dikarya</taxon>
        <taxon>Ascomycota</taxon>
        <taxon>Pezizomycotina</taxon>
        <taxon>Pezizomycetes</taxon>
        <taxon>Pezizales</taxon>
        <taxon>Tuberaceae</taxon>
        <taxon>Tuber</taxon>
    </lineage>
</organism>
<comment type="caution">
    <text evidence="1">The sequence shown here is derived from an EMBL/GenBank/DDBJ whole genome shotgun (WGS) entry which is preliminary data.</text>
</comment>
<dbReference type="Gene3D" id="3.30.420.10">
    <property type="entry name" value="Ribonuclease H-like superfamily/Ribonuclease H"/>
    <property type="match status" value="1"/>
</dbReference>